<dbReference type="InterPro" id="IPR004761">
    <property type="entry name" value="Spore_GerAB"/>
</dbReference>
<feature type="transmembrane region" description="Helical" evidence="9">
    <location>
        <begin position="315"/>
        <end position="339"/>
    </location>
</feature>
<feature type="compositionally biased region" description="Basic and acidic residues" evidence="8">
    <location>
        <begin position="436"/>
        <end position="476"/>
    </location>
</feature>
<feature type="transmembrane region" description="Helical" evidence="9">
    <location>
        <begin position="47"/>
        <end position="65"/>
    </location>
</feature>
<evidence type="ECO:0000256" key="4">
    <source>
        <dbReference type="ARBA" id="ARBA00022544"/>
    </source>
</evidence>
<feature type="transmembrane region" description="Helical" evidence="9">
    <location>
        <begin position="262"/>
        <end position="285"/>
    </location>
</feature>
<keyword evidence="11" id="KW-1185">Reference proteome</keyword>
<feature type="transmembrane region" description="Helical" evidence="9">
    <location>
        <begin position="151"/>
        <end position="178"/>
    </location>
</feature>
<dbReference type="NCBIfam" id="TIGR00912">
    <property type="entry name" value="2A0309"/>
    <property type="match status" value="1"/>
</dbReference>
<keyword evidence="7 9" id="KW-0472">Membrane</keyword>
<dbReference type="RefSeq" id="WP_307390420.1">
    <property type="nucleotide sequence ID" value="NZ_BAAADK010000018.1"/>
</dbReference>
<keyword evidence="6 9" id="KW-1133">Transmembrane helix</keyword>
<organism evidence="10 11">
    <name type="scientific">Caldalkalibacillus horti</name>
    <dbReference type="NCBI Taxonomy" id="77523"/>
    <lineage>
        <taxon>Bacteria</taxon>
        <taxon>Bacillati</taxon>
        <taxon>Bacillota</taxon>
        <taxon>Bacilli</taxon>
        <taxon>Bacillales</taxon>
        <taxon>Bacillaceae</taxon>
        <taxon>Caldalkalibacillus</taxon>
    </lineage>
</organism>
<evidence type="ECO:0000256" key="7">
    <source>
        <dbReference type="ARBA" id="ARBA00023136"/>
    </source>
</evidence>
<evidence type="ECO:0000256" key="5">
    <source>
        <dbReference type="ARBA" id="ARBA00022692"/>
    </source>
</evidence>
<protein>
    <submittedName>
        <fullName evidence="10">Spore germination protein</fullName>
    </submittedName>
</protein>
<dbReference type="PANTHER" id="PTHR34975:SF2">
    <property type="entry name" value="SPORE GERMINATION PROTEIN A2"/>
    <property type="match status" value="1"/>
</dbReference>
<evidence type="ECO:0000256" key="9">
    <source>
        <dbReference type="SAM" id="Phobius"/>
    </source>
</evidence>
<feature type="region of interest" description="Disordered" evidence="8">
    <location>
        <begin position="408"/>
        <end position="476"/>
    </location>
</feature>
<keyword evidence="5 9" id="KW-0812">Transmembrane</keyword>
<dbReference type="Pfam" id="PF03845">
    <property type="entry name" value="Spore_permease"/>
    <property type="match status" value="1"/>
</dbReference>
<evidence type="ECO:0000256" key="2">
    <source>
        <dbReference type="ARBA" id="ARBA00007998"/>
    </source>
</evidence>
<comment type="caution">
    <text evidence="10">The sequence shown here is derived from an EMBL/GenBank/DDBJ whole genome shotgun (WGS) entry which is preliminary data.</text>
</comment>
<feature type="transmembrane region" description="Helical" evidence="9">
    <location>
        <begin position="227"/>
        <end position="250"/>
    </location>
</feature>
<dbReference type="Proteomes" id="UP001235840">
    <property type="component" value="Unassembled WGS sequence"/>
</dbReference>
<evidence type="ECO:0000256" key="1">
    <source>
        <dbReference type="ARBA" id="ARBA00004141"/>
    </source>
</evidence>
<evidence type="ECO:0000256" key="6">
    <source>
        <dbReference type="ARBA" id="ARBA00022989"/>
    </source>
</evidence>
<feature type="region of interest" description="Disordered" evidence="8">
    <location>
        <begin position="1"/>
        <end position="39"/>
    </location>
</feature>
<reference evidence="10 11" key="1">
    <citation type="submission" date="2023-07" db="EMBL/GenBank/DDBJ databases">
        <title>Genomic Encyclopedia of Type Strains, Phase IV (KMG-IV): sequencing the most valuable type-strain genomes for metagenomic binning, comparative biology and taxonomic classification.</title>
        <authorList>
            <person name="Goeker M."/>
        </authorList>
    </citation>
    <scope>NUCLEOTIDE SEQUENCE [LARGE SCALE GENOMIC DNA]</scope>
    <source>
        <strain evidence="10 11">DSM 12751</strain>
    </source>
</reference>
<sequence>MSRWNQTPIGQNQSDMNSSTAGSAIQGREQPNTKQQAVIAPRQSPSLIASTIIGVGVLTLPRITSQALSEAAWISTLAGALISIGVIWVLTRLGLRFPYMSIVDYLPIILGSSKKGIGKGIGIVLTFPIVIGILFYWLGTTASISRTFGEVVVGAVLVHTPIEVLIATMLLLSFVLTMYEVEVLARVNEILLPIIVVPVLFIALLSFQSFELDNILPIWPDLSIKQFLYGILITCLAYQGFEIITILSAYTHVSKKNSRLNIIGVIIPSVIFLLIVIAGISVFGVEELDQLMWPTLELVKVTQAPGQVLERMESAFLGVWVAAVFSASANLYYVSTILISKYFKLARYRRWVSLGLLPIIFWLSLLPRNVIQLFDWQLLLSFAGAIITFVLPILMLLLAIVRKKGVRQPPYEDGNEDENESDSSSSRSRKTSPNNKKGETANDGSNSKEHNTSSTEKRSKGNDQGNKSRGESIEED</sequence>
<keyword evidence="4" id="KW-0309">Germination</keyword>
<comment type="similarity">
    <text evidence="2">Belongs to the amino acid-polyamine-organocation (APC) superfamily. Spore germination protein (SGP) (TC 2.A.3.9) family.</text>
</comment>
<proteinExistence type="inferred from homology"/>
<evidence type="ECO:0000256" key="3">
    <source>
        <dbReference type="ARBA" id="ARBA00022448"/>
    </source>
</evidence>
<feature type="transmembrane region" description="Helical" evidence="9">
    <location>
        <begin position="376"/>
        <end position="401"/>
    </location>
</feature>
<feature type="transmembrane region" description="Helical" evidence="9">
    <location>
        <begin position="351"/>
        <end position="370"/>
    </location>
</feature>
<accession>A0ABT9VUC2</accession>
<name>A0ABT9VUC2_9BACI</name>
<evidence type="ECO:0000313" key="11">
    <source>
        <dbReference type="Proteomes" id="UP001235840"/>
    </source>
</evidence>
<feature type="compositionally biased region" description="Polar residues" evidence="8">
    <location>
        <begin position="1"/>
        <end position="36"/>
    </location>
</feature>
<comment type="subcellular location">
    <subcellularLocation>
        <location evidence="1">Membrane</location>
        <topology evidence="1">Multi-pass membrane protein</topology>
    </subcellularLocation>
</comment>
<evidence type="ECO:0000256" key="8">
    <source>
        <dbReference type="SAM" id="MobiDB-lite"/>
    </source>
</evidence>
<evidence type="ECO:0000313" key="10">
    <source>
        <dbReference type="EMBL" id="MDQ0164586.1"/>
    </source>
</evidence>
<feature type="transmembrane region" description="Helical" evidence="9">
    <location>
        <begin position="71"/>
        <end position="95"/>
    </location>
</feature>
<dbReference type="PANTHER" id="PTHR34975">
    <property type="entry name" value="SPORE GERMINATION PROTEIN A2"/>
    <property type="match status" value="1"/>
</dbReference>
<feature type="transmembrane region" description="Helical" evidence="9">
    <location>
        <begin position="190"/>
        <end position="207"/>
    </location>
</feature>
<feature type="transmembrane region" description="Helical" evidence="9">
    <location>
        <begin position="116"/>
        <end position="139"/>
    </location>
</feature>
<gene>
    <name evidence="10" type="ORF">J2S11_000486</name>
</gene>
<dbReference type="EMBL" id="JAUSTY010000002">
    <property type="protein sequence ID" value="MDQ0164586.1"/>
    <property type="molecule type" value="Genomic_DNA"/>
</dbReference>
<keyword evidence="3" id="KW-0813">Transport</keyword>
<dbReference type="Gene3D" id="1.20.1740.10">
    <property type="entry name" value="Amino acid/polyamine transporter I"/>
    <property type="match status" value="1"/>
</dbReference>